<name>A0A518F118_9BACT</name>
<evidence type="ECO:0000313" key="2">
    <source>
        <dbReference type="EMBL" id="QDV10042.1"/>
    </source>
</evidence>
<evidence type="ECO:0000313" key="3">
    <source>
        <dbReference type="Proteomes" id="UP000320390"/>
    </source>
</evidence>
<evidence type="ECO:0008006" key="4">
    <source>
        <dbReference type="Google" id="ProtNLM"/>
    </source>
</evidence>
<evidence type="ECO:0000256" key="1">
    <source>
        <dbReference type="ARBA" id="ARBA00006450"/>
    </source>
</evidence>
<dbReference type="Pfam" id="PF06794">
    <property type="entry name" value="UPF0270"/>
    <property type="match status" value="1"/>
</dbReference>
<dbReference type="InterPro" id="IPR036685">
    <property type="entry name" value="YehU-like_sf"/>
</dbReference>
<dbReference type="Gene3D" id="1.10.10.610">
    <property type="entry name" value="YehU-like"/>
    <property type="match status" value="1"/>
</dbReference>
<sequence>MVRPSEEPPSGVHIPLDQLSDDALHAIVEEFVTRDGTEHTEGDRKVAQVLELLERGKAEVWFDEKTRTCNILKVE</sequence>
<protein>
    <recommendedName>
        <fullName evidence="4">YheU family protein</fullName>
    </recommendedName>
</protein>
<dbReference type="SUPFAM" id="SSF118001">
    <property type="entry name" value="YehU-like"/>
    <property type="match status" value="1"/>
</dbReference>
<dbReference type="OrthoDB" id="6120729at2"/>
<keyword evidence="3" id="KW-1185">Reference proteome</keyword>
<dbReference type="Proteomes" id="UP000320390">
    <property type="component" value="Chromosome"/>
</dbReference>
<accession>A0A518F118</accession>
<organism evidence="2 3">
    <name type="scientific">Saltatorellus ferox</name>
    <dbReference type="NCBI Taxonomy" id="2528018"/>
    <lineage>
        <taxon>Bacteria</taxon>
        <taxon>Pseudomonadati</taxon>
        <taxon>Planctomycetota</taxon>
        <taxon>Planctomycetia</taxon>
        <taxon>Planctomycetia incertae sedis</taxon>
        <taxon>Saltatorellus</taxon>
    </lineage>
</organism>
<reference evidence="2 3" key="1">
    <citation type="submission" date="2019-02" db="EMBL/GenBank/DDBJ databases">
        <title>Deep-cultivation of Planctomycetes and their phenomic and genomic characterization uncovers novel biology.</title>
        <authorList>
            <person name="Wiegand S."/>
            <person name="Jogler M."/>
            <person name="Boedeker C."/>
            <person name="Pinto D."/>
            <person name="Vollmers J."/>
            <person name="Rivas-Marin E."/>
            <person name="Kohn T."/>
            <person name="Peeters S.H."/>
            <person name="Heuer A."/>
            <person name="Rast P."/>
            <person name="Oberbeckmann S."/>
            <person name="Bunk B."/>
            <person name="Jeske O."/>
            <person name="Meyerdierks A."/>
            <person name="Storesund J.E."/>
            <person name="Kallscheuer N."/>
            <person name="Luecker S."/>
            <person name="Lage O.M."/>
            <person name="Pohl T."/>
            <person name="Merkel B.J."/>
            <person name="Hornburger P."/>
            <person name="Mueller R.-W."/>
            <person name="Bruemmer F."/>
            <person name="Labrenz M."/>
            <person name="Spormann A.M."/>
            <person name="Op den Camp H."/>
            <person name="Overmann J."/>
            <person name="Amann R."/>
            <person name="Jetten M.S.M."/>
            <person name="Mascher T."/>
            <person name="Medema M.H."/>
            <person name="Devos D.P."/>
            <person name="Kaster A.-K."/>
            <person name="Ovreas L."/>
            <person name="Rohde M."/>
            <person name="Galperin M.Y."/>
            <person name="Jogler C."/>
        </authorList>
    </citation>
    <scope>NUCLEOTIDE SEQUENCE [LARGE SCALE GENOMIC DNA]</scope>
    <source>
        <strain evidence="2 3">Poly30</strain>
    </source>
</reference>
<proteinExistence type="inferred from homology"/>
<dbReference type="InterPro" id="IPR010648">
    <property type="entry name" value="UPF0270"/>
</dbReference>
<comment type="similarity">
    <text evidence="1">Belongs to the UPF0270 family.</text>
</comment>
<gene>
    <name evidence="2" type="ORF">Poly30_56040</name>
</gene>
<dbReference type="RefSeq" id="WP_145205535.1">
    <property type="nucleotide sequence ID" value="NZ_CP036434.1"/>
</dbReference>
<dbReference type="EMBL" id="CP036434">
    <property type="protein sequence ID" value="QDV10042.1"/>
    <property type="molecule type" value="Genomic_DNA"/>
</dbReference>
<dbReference type="AlphaFoldDB" id="A0A518F118"/>